<feature type="binding site" evidence="7 8">
    <location>
        <position position="45"/>
    </location>
    <ligand>
        <name>S-adenosyl-L-methionine</name>
        <dbReference type="ChEBI" id="CHEBI:59789"/>
    </ligand>
</feature>
<dbReference type="InterPro" id="IPR023165">
    <property type="entry name" value="rRNA_Ade_diMease-like_C"/>
</dbReference>
<dbReference type="PROSITE" id="PS01131">
    <property type="entry name" value="RRNA_A_DIMETH"/>
    <property type="match status" value="1"/>
</dbReference>
<dbReference type="PROSITE" id="PS51689">
    <property type="entry name" value="SAM_RNA_A_N6_MT"/>
    <property type="match status" value="1"/>
</dbReference>
<evidence type="ECO:0000256" key="1">
    <source>
        <dbReference type="ARBA" id="ARBA00022490"/>
    </source>
</evidence>
<keyword evidence="3 7" id="KW-0489">Methyltransferase</keyword>
<reference evidence="10 11" key="1">
    <citation type="journal article" date="2014" name="Environ. Microbiol.">
        <title>Genomic signatures of obligate host dependence in the luminous bacterial symbiont of a vertebrate.</title>
        <authorList>
            <person name="Hendry T.A."/>
            <person name="de Wet J.R."/>
            <person name="Dunlap P.V."/>
        </authorList>
    </citation>
    <scope>NUCLEOTIDE SEQUENCE [LARGE SCALE GENOMIC DNA]</scope>
    <source>
        <strain evidence="10 11">Akat1</strain>
    </source>
</reference>
<dbReference type="SMART" id="SM00650">
    <property type="entry name" value="rADc"/>
    <property type="match status" value="1"/>
</dbReference>
<dbReference type="PANTHER" id="PTHR11727">
    <property type="entry name" value="DIMETHYLADENOSINE TRANSFERASE"/>
    <property type="match status" value="1"/>
</dbReference>
<keyword evidence="11" id="KW-1185">Reference proteome</keyword>
<dbReference type="AlphaFoldDB" id="S3DZD9"/>
<keyword evidence="6 7" id="KW-0694">RNA-binding</keyword>
<feature type="domain" description="Ribosomal RNA adenine methylase transferase N-terminal" evidence="9">
    <location>
        <begin position="25"/>
        <end position="199"/>
    </location>
</feature>
<comment type="function">
    <text evidence="7">Specifically dimethylates two adjacent adenosines (A1518 and A1519) in the loop of a conserved hairpin near the 3'-end of 16S rRNA in the 30S particle. May play a critical role in biogenesis of 30S subunits.</text>
</comment>
<evidence type="ECO:0000256" key="3">
    <source>
        <dbReference type="ARBA" id="ARBA00022603"/>
    </source>
</evidence>
<keyword evidence="5 7" id="KW-0949">S-adenosyl-L-methionine</keyword>
<dbReference type="EC" id="2.1.1.182" evidence="7"/>
<comment type="subcellular location">
    <subcellularLocation>
        <location evidence="7">Cytoplasm</location>
    </subcellularLocation>
</comment>
<protein>
    <recommendedName>
        <fullName evidence="7">Ribosomal RNA small subunit methyltransferase A</fullName>
        <ecNumber evidence="7">2.1.1.182</ecNumber>
    </recommendedName>
    <alternativeName>
        <fullName evidence="7">16S rRNA (adenine(1518)-N(6)/adenine(1519)-N(6))-dimethyltransferase</fullName>
    </alternativeName>
    <alternativeName>
        <fullName evidence="7">16S rRNA dimethyladenosine transferase</fullName>
    </alternativeName>
    <alternativeName>
        <fullName evidence="7">16S rRNA dimethylase</fullName>
    </alternativeName>
    <alternativeName>
        <fullName evidence="7">S-adenosylmethionine-6-N', N'-adenosyl(rRNA) dimethyltransferase</fullName>
    </alternativeName>
</protein>
<dbReference type="PANTHER" id="PTHR11727:SF7">
    <property type="entry name" value="DIMETHYLADENOSINE TRANSFERASE-RELATED"/>
    <property type="match status" value="1"/>
</dbReference>
<evidence type="ECO:0000256" key="8">
    <source>
        <dbReference type="PROSITE-ProRule" id="PRU01026"/>
    </source>
</evidence>
<dbReference type="eggNOG" id="COG0030">
    <property type="taxonomic scope" value="Bacteria"/>
</dbReference>
<evidence type="ECO:0000256" key="7">
    <source>
        <dbReference type="HAMAP-Rule" id="MF_00607"/>
    </source>
</evidence>
<feature type="binding site" evidence="7 8">
    <location>
        <position position="113"/>
    </location>
    <ligand>
        <name>S-adenosyl-L-methionine</name>
        <dbReference type="ChEBI" id="CHEBI:59789"/>
    </ligand>
</feature>
<dbReference type="SUPFAM" id="SSF53335">
    <property type="entry name" value="S-adenosyl-L-methionine-dependent methyltransferases"/>
    <property type="match status" value="1"/>
</dbReference>
<sequence length="273" mass="31568">MKKKIYLGHKAQKRFGQHFLKDPHIIKDIVSLINPKSEENLVEIGPGLGAITEAINQKINSSFTVIELDDSLVQRLRNHPTLSNKLIIYPTDATCFNFARLIKKNKKLRIFGNLPYNISTPLLFHLFKFHTNIQDMHFTLQKEVGDRLTAKPGSKAYGRLTVMVKYYCQQILPLLNIPSTSFFPEPKIDSVFIQLVLHEKSLNSENNLIWLDKLCRNGFNQRRKTIRNCYKELLDIKAFKTLGINPDMRPENLTLEEFIAMANWANLNCKLNN</sequence>
<keyword evidence="2 7" id="KW-0698">rRNA processing</keyword>
<dbReference type="InterPro" id="IPR020596">
    <property type="entry name" value="rRNA_Ade_Mease_Trfase_CS"/>
</dbReference>
<evidence type="ECO:0000256" key="2">
    <source>
        <dbReference type="ARBA" id="ARBA00022552"/>
    </source>
</evidence>
<accession>S3DZD9</accession>
<evidence type="ECO:0000313" key="10">
    <source>
        <dbReference type="EMBL" id="EPE37271.1"/>
    </source>
</evidence>
<name>S3DZD9_9GAMM</name>
<comment type="catalytic activity">
    <reaction evidence="7">
        <text>adenosine(1518)/adenosine(1519) in 16S rRNA + 4 S-adenosyl-L-methionine = N(6)-dimethyladenosine(1518)/N(6)-dimethyladenosine(1519) in 16S rRNA + 4 S-adenosyl-L-homocysteine + 4 H(+)</text>
        <dbReference type="Rhea" id="RHEA:19609"/>
        <dbReference type="Rhea" id="RHEA-COMP:10232"/>
        <dbReference type="Rhea" id="RHEA-COMP:10233"/>
        <dbReference type="ChEBI" id="CHEBI:15378"/>
        <dbReference type="ChEBI" id="CHEBI:57856"/>
        <dbReference type="ChEBI" id="CHEBI:59789"/>
        <dbReference type="ChEBI" id="CHEBI:74411"/>
        <dbReference type="ChEBI" id="CHEBI:74493"/>
        <dbReference type="EC" id="2.1.1.182"/>
    </reaction>
</comment>
<feature type="binding site" evidence="7 8">
    <location>
        <position position="92"/>
    </location>
    <ligand>
        <name>S-adenosyl-L-methionine</name>
        <dbReference type="ChEBI" id="CHEBI:59789"/>
    </ligand>
</feature>
<feature type="binding site" evidence="7 8">
    <location>
        <position position="67"/>
    </location>
    <ligand>
        <name>S-adenosyl-L-methionine</name>
        <dbReference type="ChEBI" id="CHEBI:59789"/>
    </ligand>
</feature>
<proteinExistence type="inferred from homology"/>
<dbReference type="GO" id="GO:0005829">
    <property type="term" value="C:cytosol"/>
    <property type="evidence" value="ECO:0007669"/>
    <property type="project" value="TreeGrafter"/>
</dbReference>
<feature type="binding site" evidence="7 8">
    <location>
        <position position="18"/>
    </location>
    <ligand>
        <name>S-adenosyl-L-methionine</name>
        <dbReference type="ChEBI" id="CHEBI:59789"/>
    </ligand>
</feature>
<evidence type="ECO:0000256" key="4">
    <source>
        <dbReference type="ARBA" id="ARBA00022679"/>
    </source>
</evidence>
<keyword evidence="1 7" id="KW-0963">Cytoplasm</keyword>
<keyword evidence="4 7" id="KW-0808">Transferase</keyword>
<dbReference type="HAMAP" id="MF_00607">
    <property type="entry name" value="16SrRNA_methyltr_A"/>
    <property type="match status" value="1"/>
</dbReference>
<comment type="similarity">
    <text evidence="7">Belongs to the class I-like SAM-binding methyltransferase superfamily. rRNA adenine N(6)-methyltransferase family. RsmA subfamily.</text>
</comment>
<dbReference type="NCBIfam" id="TIGR00755">
    <property type="entry name" value="ksgA"/>
    <property type="match status" value="1"/>
</dbReference>
<evidence type="ECO:0000256" key="5">
    <source>
        <dbReference type="ARBA" id="ARBA00022691"/>
    </source>
</evidence>
<dbReference type="EMBL" id="AMSD01000002">
    <property type="protein sequence ID" value="EPE37271.1"/>
    <property type="molecule type" value="Genomic_DNA"/>
</dbReference>
<evidence type="ECO:0000256" key="6">
    <source>
        <dbReference type="ARBA" id="ARBA00022884"/>
    </source>
</evidence>
<dbReference type="Gene3D" id="1.10.8.100">
    <property type="entry name" value="Ribosomal RNA adenine dimethylase-like, domain 2"/>
    <property type="match status" value="1"/>
</dbReference>
<evidence type="ECO:0000313" key="11">
    <source>
        <dbReference type="Proteomes" id="UP000053688"/>
    </source>
</evidence>
<organism evidence="10 11">
    <name type="scientific">Candidatus Photodesmus katoptron Akat1</name>
    <dbReference type="NCBI Taxonomy" id="1236703"/>
    <lineage>
        <taxon>Bacteria</taxon>
        <taxon>Pseudomonadati</taxon>
        <taxon>Pseudomonadota</taxon>
        <taxon>Gammaproteobacteria</taxon>
        <taxon>Vibrionales</taxon>
        <taxon>Vibrionaceae</taxon>
        <taxon>Candidatus Photodesmus</taxon>
    </lineage>
</organism>
<dbReference type="Gene3D" id="3.40.50.150">
    <property type="entry name" value="Vaccinia Virus protein VP39"/>
    <property type="match status" value="1"/>
</dbReference>
<dbReference type="STRING" id="28176.CF66_7011"/>
<dbReference type="PATRIC" id="fig|1236703.3.peg.577"/>
<dbReference type="InterPro" id="IPR029063">
    <property type="entry name" value="SAM-dependent_MTases_sf"/>
</dbReference>
<dbReference type="Proteomes" id="UP000053688">
    <property type="component" value="Unassembled WGS sequence"/>
</dbReference>
<dbReference type="InterPro" id="IPR011530">
    <property type="entry name" value="rRNA_adenine_dimethylase"/>
</dbReference>
<dbReference type="FunFam" id="1.10.8.100:FF:000001">
    <property type="entry name" value="Ribosomal RNA small subunit methyltransferase A"/>
    <property type="match status" value="1"/>
</dbReference>
<comment type="caution">
    <text evidence="10">The sequence shown here is derived from an EMBL/GenBank/DDBJ whole genome shotgun (WGS) entry which is preliminary data.</text>
</comment>
<gene>
    <name evidence="7" type="primary">rsmA</name>
    <name evidence="7" type="synonym">ksgA</name>
    <name evidence="10" type="ORF">O1U_0571</name>
</gene>
<dbReference type="InterPro" id="IPR020598">
    <property type="entry name" value="rRNA_Ade_methylase_Trfase_N"/>
</dbReference>
<dbReference type="InterPro" id="IPR001737">
    <property type="entry name" value="KsgA/Erm"/>
</dbReference>
<evidence type="ECO:0000259" key="9">
    <source>
        <dbReference type="SMART" id="SM00650"/>
    </source>
</evidence>
<dbReference type="Pfam" id="PF00398">
    <property type="entry name" value="RrnaAD"/>
    <property type="match status" value="1"/>
</dbReference>
<dbReference type="GO" id="GO:0052908">
    <property type="term" value="F:16S rRNA (adenine(1518)-N(6)/adenine(1519)-N(6))-dimethyltransferase activity"/>
    <property type="evidence" value="ECO:0007669"/>
    <property type="project" value="UniProtKB-EC"/>
</dbReference>
<feature type="binding site" evidence="7 8">
    <location>
        <position position="20"/>
    </location>
    <ligand>
        <name>S-adenosyl-L-methionine</name>
        <dbReference type="ChEBI" id="CHEBI:59789"/>
    </ligand>
</feature>
<dbReference type="GO" id="GO:0003723">
    <property type="term" value="F:RNA binding"/>
    <property type="evidence" value="ECO:0007669"/>
    <property type="project" value="UniProtKB-UniRule"/>
</dbReference>
<dbReference type="RefSeq" id="WP_016503903.1">
    <property type="nucleotide sequence ID" value="NZ_AMSD01000002.1"/>
</dbReference>